<reference evidence="1 2" key="1">
    <citation type="journal article" date="2019" name="Int. J. Syst. Evol. Microbiol.">
        <title>The Global Catalogue of Microorganisms (GCM) 10K type strain sequencing project: providing services to taxonomists for standard genome sequencing and annotation.</title>
        <authorList>
            <consortium name="The Broad Institute Genomics Platform"/>
            <consortium name="The Broad Institute Genome Sequencing Center for Infectious Disease"/>
            <person name="Wu L."/>
            <person name="Ma J."/>
        </authorList>
    </citation>
    <scope>NUCLEOTIDE SEQUENCE [LARGE SCALE GENOMIC DNA]</scope>
    <source>
        <strain evidence="1 2">JCM 11896</strain>
    </source>
</reference>
<name>A0ABN1Y9Y6_9PSEU</name>
<sequence>MTPPELLVQSEVLPSGTYGVAVAVGEDEAWTMAPDRAVSYAAGCVAAATEARHDAAVIAAFVSRDMLSSAEAAKFVVFELRPDRVRDDRTAPLRFVPGVSAFTGRPFVHVHLHDKSIGQLDPSALREHALGVLDVVAAADLDAALVRTLRGTVGVEEHQARAFVEDLSRHWPKDDTA</sequence>
<proteinExistence type="predicted"/>
<protein>
    <submittedName>
        <fullName evidence="1">Uncharacterized protein</fullName>
    </submittedName>
</protein>
<organism evidence="1 2">
    <name type="scientific">Pseudonocardia kongjuensis</name>
    <dbReference type="NCBI Taxonomy" id="102227"/>
    <lineage>
        <taxon>Bacteria</taxon>
        <taxon>Bacillati</taxon>
        <taxon>Actinomycetota</taxon>
        <taxon>Actinomycetes</taxon>
        <taxon>Pseudonocardiales</taxon>
        <taxon>Pseudonocardiaceae</taxon>
        <taxon>Pseudonocardia</taxon>
    </lineage>
</organism>
<dbReference type="EMBL" id="BAAAJK010000053">
    <property type="protein sequence ID" value="GAA1401891.1"/>
    <property type="molecule type" value="Genomic_DNA"/>
</dbReference>
<accession>A0ABN1Y9Y6</accession>
<gene>
    <name evidence="1" type="ORF">GCM10009613_60980</name>
</gene>
<evidence type="ECO:0000313" key="1">
    <source>
        <dbReference type="EMBL" id="GAA1401891.1"/>
    </source>
</evidence>
<evidence type="ECO:0000313" key="2">
    <source>
        <dbReference type="Proteomes" id="UP001501414"/>
    </source>
</evidence>
<comment type="caution">
    <text evidence="1">The sequence shown here is derived from an EMBL/GenBank/DDBJ whole genome shotgun (WGS) entry which is preliminary data.</text>
</comment>
<dbReference type="Proteomes" id="UP001501414">
    <property type="component" value="Unassembled WGS sequence"/>
</dbReference>
<keyword evidence="2" id="KW-1185">Reference proteome</keyword>
<dbReference type="RefSeq" id="WP_344029339.1">
    <property type="nucleotide sequence ID" value="NZ_BAAAJK010000053.1"/>
</dbReference>